<dbReference type="Proteomes" id="UP000593567">
    <property type="component" value="Unassembled WGS sequence"/>
</dbReference>
<evidence type="ECO:0000259" key="2">
    <source>
        <dbReference type="PROSITE" id="PS00028"/>
    </source>
</evidence>
<comment type="caution">
    <text evidence="3">The sequence shown here is derived from an EMBL/GenBank/DDBJ whole genome shotgun (WGS) entry which is preliminary data.</text>
</comment>
<gene>
    <name evidence="3" type="ORF">EB796_004031</name>
</gene>
<proteinExistence type="predicted"/>
<feature type="compositionally biased region" description="Basic residues" evidence="1">
    <location>
        <begin position="370"/>
        <end position="380"/>
    </location>
</feature>
<organism evidence="3 4">
    <name type="scientific">Bugula neritina</name>
    <name type="common">Brown bryozoan</name>
    <name type="synonym">Sertularia neritina</name>
    <dbReference type="NCBI Taxonomy" id="10212"/>
    <lineage>
        <taxon>Eukaryota</taxon>
        <taxon>Metazoa</taxon>
        <taxon>Spiralia</taxon>
        <taxon>Lophotrochozoa</taxon>
        <taxon>Bryozoa</taxon>
        <taxon>Gymnolaemata</taxon>
        <taxon>Cheilostomatida</taxon>
        <taxon>Flustrina</taxon>
        <taxon>Buguloidea</taxon>
        <taxon>Bugulidae</taxon>
        <taxon>Bugula</taxon>
    </lineage>
</organism>
<dbReference type="PROSITE" id="PS00028">
    <property type="entry name" value="ZINC_FINGER_C2H2_1"/>
    <property type="match status" value="1"/>
</dbReference>
<evidence type="ECO:0000313" key="4">
    <source>
        <dbReference type="Proteomes" id="UP000593567"/>
    </source>
</evidence>
<dbReference type="InterPro" id="IPR013087">
    <property type="entry name" value="Znf_C2H2_type"/>
</dbReference>
<protein>
    <recommendedName>
        <fullName evidence="2">C2H2-type domain-containing protein</fullName>
    </recommendedName>
</protein>
<name>A0A7J7KGF3_BUGNE</name>
<sequence>MILVCYKDDDIYKICPKKVFDNAVRYEHYYNQHPTVQYSDLYKRPVTWHQIADHDVLSTLPKEFNSSRVKPLEKYDVVVPSSLPMDCSPEREVVELMEVDPEPIEISPSKTLTPAFANVADDSGLAQSTVKEKKLMDSESTSYVIATNLKPKTKKKLAATGFKAPATECAKDDDPKMLGLLQCSRCSITTLSRQGKFFAKCNKCKEYICLICGVQLMAEKCMKMHMVVHNLDKDSEVKPEHRHQNNILRKRKCANTDCSAIGSLYLAVANDPSIGKCKLCYHFQTMADNVLFEHHSEALDHIAQEKLSQMDVEVDDSGLGASGPTMSSASKSKKTPLAGKPSKEAEGPITSTPAPGKTKTVFPSSVTPKKPSRRSSKAKRDRSSGKK</sequence>
<feature type="region of interest" description="Disordered" evidence="1">
    <location>
        <begin position="315"/>
        <end position="387"/>
    </location>
</feature>
<feature type="domain" description="C2H2-type" evidence="2">
    <location>
        <begin position="209"/>
        <end position="229"/>
    </location>
</feature>
<evidence type="ECO:0000313" key="3">
    <source>
        <dbReference type="EMBL" id="KAF6037669.1"/>
    </source>
</evidence>
<dbReference type="AlphaFoldDB" id="A0A7J7KGF3"/>
<keyword evidence="4" id="KW-1185">Reference proteome</keyword>
<reference evidence="3" key="1">
    <citation type="submission" date="2020-06" db="EMBL/GenBank/DDBJ databases">
        <title>Draft genome of Bugula neritina, a colonial animal packing powerful symbionts and potential medicines.</title>
        <authorList>
            <person name="Rayko M."/>
        </authorList>
    </citation>
    <scope>NUCLEOTIDE SEQUENCE [LARGE SCALE GENOMIC DNA]</scope>
    <source>
        <strain evidence="3">Kwan_BN1</strain>
    </source>
</reference>
<dbReference type="EMBL" id="VXIV02000533">
    <property type="protein sequence ID" value="KAF6037669.1"/>
    <property type="molecule type" value="Genomic_DNA"/>
</dbReference>
<accession>A0A7J7KGF3</accession>
<evidence type="ECO:0000256" key="1">
    <source>
        <dbReference type="SAM" id="MobiDB-lite"/>
    </source>
</evidence>